<feature type="compositionally biased region" description="Basic and acidic residues" evidence="3">
    <location>
        <begin position="22"/>
        <end position="32"/>
    </location>
</feature>
<dbReference type="RefSeq" id="XP_032831418.1">
    <property type="nucleotide sequence ID" value="XM_032975527.1"/>
</dbReference>
<sequence length="402" mass="41091">MDQRKSPKKKLQFEVPSKQLHGHLDPRSSEQLRKRRPTPATLFLLNDQTSPDDDRDGEHGEGTEGRLGHSPRKGGHHSSYTPPTMSQMQTLVELHLHATEEEDEEDLEDNEDERSADGEDDDDGGAGAGGGDGHRASLVLHVPPGPVAPHGEKGGARGGLHGDAGEPTPGMTAEPEAGSPPSVGAQGDSAGACGGGIGEGKEPGTAEEVANVTFEPRRRVTWAHGPGEAAGGPPHLASPPIPTGCLCFPCLPLAPVGDKIGVVEAATEPDAGAKLPSGAPGPRQDASHESHATADAQRAVEGGSRSDSEPSAGQDGGAGAQPDTDADERSAGGADAQPRVKAHVRFEARRPDVESAAKPGIQFDVQSAAKPGAESATEPGAQLGAHVDTHIGTEVGTGPTVN</sequence>
<accession>A0AAJ7U7R9</accession>
<evidence type="ECO:0000313" key="5">
    <source>
        <dbReference type="RefSeq" id="XP_032831418.1"/>
    </source>
</evidence>
<comment type="similarity">
    <text evidence="1">Belongs to the protein phosphatase inhibitor 1 family.</text>
</comment>
<keyword evidence="2" id="KW-0650">Protein phosphatase inhibitor</keyword>
<proteinExistence type="inferred from homology"/>
<feature type="compositionally biased region" description="Basic and acidic residues" evidence="3">
    <location>
        <begin position="56"/>
        <end position="67"/>
    </location>
</feature>
<dbReference type="GO" id="GO:0004864">
    <property type="term" value="F:protein phosphatase inhibitor activity"/>
    <property type="evidence" value="ECO:0007669"/>
    <property type="project" value="UniProtKB-KW"/>
</dbReference>
<dbReference type="GO" id="GO:0005737">
    <property type="term" value="C:cytoplasm"/>
    <property type="evidence" value="ECO:0007669"/>
    <property type="project" value="TreeGrafter"/>
</dbReference>
<feature type="region of interest" description="Disordered" evidence="3">
    <location>
        <begin position="271"/>
        <end position="402"/>
    </location>
</feature>
<evidence type="ECO:0000256" key="2">
    <source>
        <dbReference type="ARBA" id="ARBA00023272"/>
    </source>
</evidence>
<feature type="compositionally biased region" description="Acidic residues" evidence="3">
    <location>
        <begin position="100"/>
        <end position="124"/>
    </location>
</feature>
<keyword evidence="4" id="KW-1185">Reference proteome</keyword>
<dbReference type="GO" id="GO:0035556">
    <property type="term" value="P:intracellular signal transduction"/>
    <property type="evidence" value="ECO:0007669"/>
    <property type="project" value="TreeGrafter"/>
</dbReference>
<evidence type="ECO:0000256" key="1">
    <source>
        <dbReference type="ARBA" id="ARBA00007775"/>
    </source>
</evidence>
<feature type="region of interest" description="Disordered" evidence="3">
    <location>
        <begin position="1"/>
        <end position="207"/>
    </location>
</feature>
<dbReference type="AlphaFoldDB" id="A0AAJ7U7R9"/>
<feature type="compositionally biased region" description="Polar residues" evidence="3">
    <location>
        <begin position="78"/>
        <end position="90"/>
    </location>
</feature>
<dbReference type="InterPro" id="IPR008466">
    <property type="entry name" value="PPP1R1A/B/C"/>
</dbReference>
<dbReference type="PANTHER" id="PTHR15417">
    <property type="entry name" value="PROTEIN PHOSPHATASE INHIBITOR AND DOPAMINE- AND CAMP-REGULATED NEURONAL PHOSPHOPROTEIN"/>
    <property type="match status" value="1"/>
</dbReference>
<evidence type="ECO:0000256" key="3">
    <source>
        <dbReference type="SAM" id="MobiDB-lite"/>
    </source>
</evidence>
<dbReference type="Proteomes" id="UP001318040">
    <property type="component" value="Chromosome 56"/>
</dbReference>
<evidence type="ECO:0000313" key="4">
    <source>
        <dbReference type="Proteomes" id="UP001318040"/>
    </source>
</evidence>
<gene>
    <name evidence="5" type="primary">LOC116954755</name>
</gene>
<feature type="compositionally biased region" description="Basic and acidic residues" evidence="3">
    <location>
        <begin position="344"/>
        <end position="355"/>
    </location>
</feature>
<name>A0AAJ7U7R9_PETMA</name>
<dbReference type="Pfam" id="PF05395">
    <property type="entry name" value="DARPP-32"/>
    <property type="match status" value="1"/>
</dbReference>
<organism evidence="4 5">
    <name type="scientific">Petromyzon marinus</name>
    <name type="common">Sea lamprey</name>
    <dbReference type="NCBI Taxonomy" id="7757"/>
    <lineage>
        <taxon>Eukaryota</taxon>
        <taxon>Metazoa</taxon>
        <taxon>Chordata</taxon>
        <taxon>Craniata</taxon>
        <taxon>Vertebrata</taxon>
        <taxon>Cyclostomata</taxon>
        <taxon>Hyperoartia</taxon>
        <taxon>Petromyzontiformes</taxon>
        <taxon>Petromyzontidae</taxon>
        <taxon>Petromyzon</taxon>
    </lineage>
</organism>
<reference evidence="5" key="1">
    <citation type="submission" date="2025-08" db="UniProtKB">
        <authorList>
            <consortium name="RefSeq"/>
        </authorList>
    </citation>
    <scope>IDENTIFICATION</scope>
    <source>
        <tissue evidence="5">Sperm</tissue>
    </source>
</reference>
<dbReference type="KEGG" id="pmrn:116954755"/>
<feature type="compositionally biased region" description="Basic residues" evidence="3">
    <location>
        <begin position="1"/>
        <end position="10"/>
    </location>
</feature>
<protein>
    <submittedName>
        <fullName evidence="5">Collagen alpha-1(II) chain-like isoform X1</fullName>
    </submittedName>
</protein>